<dbReference type="KEGG" id="bgok:Pr1d_12380"/>
<organism evidence="2 3">
    <name type="scientific">Bythopirellula goksoeyrii</name>
    <dbReference type="NCBI Taxonomy" id="1400387"/>
    <lineage>
        <taxon>Bacteria</taxon>
        <taxon>Pseudomonadati</taxon>
        <taxon>Planctomycetota</taxon>
        <taxon>Planctomycetia</taxon>
        <taxon>Pirellulales</taxon>
        <taxon>Lacipirellulaceae</taxon>
        <taxon>Bythopirellula</taxon>
    </lineage>
</organism>
<feature type="domain" description="Cupin type-2" evidence="1">
    <location>
        <begin position="37"/>
        <end position="96"/>
    </location>
</feature>
<dbReference type="PANTHER" id="PTHR37694">
    <property type="entry name" value="SLR8022 PROTEIN"/>
    <property type="match status" value="1"/>
</dbReference>
<dbReference type="CDD" id="cd02230">
    <property type="entry name" value="cupin_HP0902-like"/>
    <property type="match status" value="1"/>
</dbReference>
<evidence type="ECO:0000313" key="2">
    <source>
        <dbReference type="EMBL" id="QEG33967.1"/>
    </source>
</evidence>
<dbReference type="InterPro" id="IPR014710">
    <property type="entry name" value="RmlC-like_jellyroll"/>
</dbReference>
<dbReference type="Pfam" id="PF07883">
    <property type="entry name" value="Cupin_2"/>
    <property type="match status" value="1"/>
</dbReference>
<proteinExistence type="predicted"/>
<keyword evidence="3" id="KW-1185">Reference proteome</keyword>
<reference evidence="2 3" key="1">
    <citation type="submission" date="2019-08" db="EMBL/GenBank/DDBJ databases">
        <title>Deep-cultivation of Planctomycetes and their phenomic and genomic characterization uncovers novel biology.</title>
        <authorList>
            <person name="Wiegand S."/>
            <person name="Jogler M."/>
            <person name="Boedeker C."/>
            <person name="Pinto D."/>
            <person name="Vollmers J."/>
            <person name="Rivas-Marin E."/>
            <person name="Kohn T."/>
            <person name="Peeters S.H."/>
            <person name="Heuer A."/>
            <person name="Rast P."/>
            <person name="Oberbeckmann S."/>
            <person name="Bunk B."/>
            <person name="Jeske O."/>
            <person name="Meyerdierks A."/>
            <person name="Storesund J.E."/>
            <person name="Kallscheuer N."/>
            <person name="Luecker S."/>
            <person name="Lage O.M."/>
            <person name="Pohl T."/>
            <person name="Merkel B.J."/>
            <person name="Hornburger P."/>
            <person name="Mueller R.-W."/>
            <person name="Bruemmer F."/>
            <person name="Labrenz M."/>
            <person name="Spormann A.M."/>
            <person name="Op den Camp H."/>
            <person name="Overmann J."/>
            <person name="Amann R."/>
            <person name="Jetten M.S.M."/>
            <person name="Mascher T."/>
            <person name="Medema M.H."/>
            <person name="Devos D.P."/>
            <person name="Kaster A.-K."/>
            <person name="Ovreas L."/>
            <person name="Rohde M."/>
            <person name="Galperin M.Y."/>
            <person name="Jogler C."/>
        </authorList>
    </citation>
    <scope>NUCLEOTIDE SEQUENCE [LARGE SCALE GENOMIC DNA]</scope>
    <source>
        <strain evidence="2 3">Pr1d</strain>
    </source>
</reference>
<dbReference type="InterPro" id="IPR011051">
    <property type="entry name" value="RmlC_Cupin_sf"/>
</dbReference>
<dbReference type="InterPro" id="IPR013096">
    <property type="entry name" value="Cupin_2"/>
</dbReference>
<gene>
    <name evidence="2" type="ORF">Pr1d_12380</name>
</gene>
<dbReference type="OrthoDB" id="8265259at2"/>
<dbReference type="PANTHER" id="PTHR37694:SF1">
    <property type="entry name" value="SLR8022 PROTEIN"/>
    <property type="match status" value="1"/>
</dbReference>
<dbReference type="RefSeq" id="WP_148072668.1">
    <property type="nucleotide sequence ID" value="NZ_CP042913.1"/>
</dbReference>
<dbReference type="Proteomes" id="UP000323917">
    <property type="component" value="Chromosome"/>
</dbReference>
<protein>
    <submittedName>
        <fullName evidence="2">Cupin domain protein</fullName>
    </submittedName>
</protein>
<evidence type="ECO:0000313" key="3">
    <source>
        <dbReference type="Proteomes" id="UP000323917"/>
    </source>
</evidence>
<dbReference type="AlphaFoldDB" id="A0A5B9Q4S3"/>
<sequence length="106" mass="11511">MAIEHAKHGEVVALSKFHTTESAALVKTEAFEAIRLVVKEGKSLPPHKVEGPITVQCLSGRCTFYVEDEPRELDPGSWLYLKGGTTHAVEAAENSVLLVTILLGKD</sequence>
<name>A0A5B9Q4S3_9BACT</name>
<accession>A0A5B9Q4S3</accession>
<evidence type="ECO:0000259" key="1">
    <source>
        <dbReference type="Pfam" id="PF07883"/>
    </source>
</evidence>
<dbReference type="Gene3D" id="2.60.120.10">
    <property type="entry name" value="Jelly Rolls"/>
    <property type="match status" value="1"/>
</dbReference>
<dbReference type="EMBL" id="CP042913">
    <property type="protein sequence ID" value="QEG33967.1"/>
    <property type="molecule type" value="Genomic_DNA"/>
</dbReference>
<dbReference type="SUPFAM" id="SSF51182">
    <property type="entry name" value="RmlC-like cupins"/>
    <property type="match status" value="1"/>
</dbReference>